<evidence type="ECO:0000313" key="3">
    <source>
        <dbReference type="Proteomes" id="UP000494252"/>
    </source>
</evidence>
<evidence type="ECO:0000256" key="1">
    <source>
        <dbReference type="SAM" id="Phobius"/>
    </source>
</evidence>
<keyword evidence="1" id="KW-0812">Transmembrane</keyword>
<feature type="transmembrane region" description="Helical" evidence="1">
    <location>
        <begin position="37"/>
        <end position="55"/>
    </location>
</feature>
<keyword evidence="1" id="KW-0472">Membrane</keyword>
<keyword evidence="3" id="KW-1185">Reference proteome</keyword>
<feature type="transmembrane region" description="Helical" evidence="1">
    <location>
        <begin position="67"/>
        <end position="87"/>
    </location>
</feature>
<dbReference type="EMBL" id="CADIKI010000020">
    <property type="protein sequence ID" value="CAB3804649.1"/>
    <property type="molecule type" value="Genomic_DNA"/>
</dbReference>
<sequence length="110" mass="11973">MDYDSAMNRMAPSNPDDAYLHYLSSATPNSRRTANPALTYLAAAISLWCLIEFRWEARWELGQSDHGVRIAALVVSKAIVIGLGLGVVAGRPAMRMAFLFLCVISAACLV</sequence>
<reference evidence="2 3" key="1">
    <citation type="submission" date="2020-04" db="EMBL/GenBank/DDBJ databases">
        <authorList>
            <person name="De Canck E."/>
        </authorList>
    </citation>
    <scope>NUCLEOTIDE SEQUENCE [LARGE SCALE GENOMIC DNA]</scope>
    <source>
        <strain evidence="2 3">LMG 27177</strain>
    </source>
</reference>
<accession>A0A6J5GSY0</accession>
<evidence type="ECO:0000313" key="2">
    <source>
        <dbReference type="EMBL" id="CAB3804649.1"/>
    </source>
</evidence>
<organism evidence="2 3">
    <name type="scientific">Paraburkholderia fynbosensis</name>
    <dbReference type="NCBI Taxonomy" id="1200993"/>
    <lineage>
        <taxon>Bacteria</taxon>
        <taxon>Pseudomonadati</taxon>
        <taxon>Pseudomonadota</taxon>
        <taxon>Betaproteobacteria</taxon>
        <taxon>Burkholderiales</taxon>
        <taxon>Burkholderiaceae</taxon>
        <taxon>Paraburkholderia</taxon>
    </lineage>
</organism>
<protein>
    <submittedName>
        <fullName evidence="2">Uncharacterized protein</fullName>
    </submittedName>
</protein>
<dbReference type="AlphaFoldDB" id="A0A6J5GSY0"/>
<dbReference type="RefSeq" id="WP_175164885.1">
    <property type="nucleotide sequence ID" value="NZ_CADIKI010000020.1"/>
</dbReference>
<keyword evidence="1" id="KW-1133">Transmembrane helix</keyword>
<name>A0A6J5GSY0_9BURK</name>
<gene>
    <name evidence="2" type="ORF">LMG27177_05711</name>
</gene>
<proteinExistence type="predicted"/>
<dbReference type="Proteomes" id="UP000494252">
    <property type="component" value="Unassembled WGS sequence"/>
</dbReference>